<feature type="compositionally biased region" description="Basic and acidic residues" evidence="1">
    <location>
        <begin position="32"/>
        <end position="47"/>
    </location>
</feature>
<evidence type="ECO:0000313" key="2">
    <source>
        <dbReference type="EMBL" id="KKL74654.1"/>
    </source>
</evidence>
<name>A0A0F9EKU3_9ZZZZ</name>
<reference evidence="2" key="1">
    <citation type="journal article" date="2015" name="Nature">
        <title>Complex archaea that bridge the gap between prokaryotes and eukaryotes.</title>
        <authorList>
            <person name="Spang A."/>
            <person name="Saw J.H."/>
            <person name="Jorgensen S.L."/>
            <person name="Zaremba-Niedzwiedzka K."/>
            <person name="Martijn J."/>
            <person name="Lind A.E."/>
            <person name="van Eijk R."/>
            <person name="Schleper C."/>
            <person name="Guy L."/>
            <person name="Ettema T.J."/>
        </authorList>
    </citation>
    <scope>NUCLEOTIDE SEQUENCE</scope>
</reference>
<evidence type="ECO:0000256" key="1">
    <source>
        <dbReference type="SAM" id="MobiDB-lite"/>
    </source>
</evidence>
<protein>
    <submittedName>
        <fullName evidence="2">Uncharacterized protein</fullName>
    </submittedName>
</protein>
<organism evidence="2">
    <name type="scientific">marine sediment metagenome</name>
    <dbReference type="NCBI Taxonomy" id="412755"/>
    <lineage>
        <taxon>unclassified sequences</taxon>
        <taxon>metagenomes</taxon>
        <taxon>ecological metagenomes</taxon>
    </lineage>
</organism>
<feature type="region of interest" description="Disordered" evidence="1">
    <location>
        <begin position="21"/>
        <end position="47"/>
    </location>
</feature>
<comment type="caution">
    <text evidence="2">The sequence shown here is derived from an EMBL/GenBank/DDBJ whole genome shotgun (WGS) entry which is preliminary data.</text>
</comment>
<dbReference type="EMBL" id="LAZR01024583">
    <property type="protein sequence ID" value="KKL74654.1"/>
    <property type="molecule type" value="Genomic_DNA"/>
</dbReference>
<gene>
    <name evidence="2" type="ORF">LCGC14_2062740</name>
</gene>
<proteinExistence type="predicted"/>
<sequence>MVKRPRVKAGNLTLSAAMKQAGLASPSHLPHKKPDASRPDKPLNLEHPRNQQIANAARRRFEAALVTFEAGSRGLAGMNYVAVMALASSDDVAHWFKRLIATASNLHKIRIALKEYQK</sequence>
<accession>A0A0F9EKU3</accession>
<dbReference type="AlphaFoldDB" id="A0A0F9EKU3"/>